<sequence>MSILEMPVPHDVLTEVVEGTLFAQQERYSALLRDIREFLRAAPAQATAADCASDLRHASSVAGDQRRQVIREFFEEYPADTTAADILTQMETV</sequence>
<name>A0A6V8IAC7_9PROT</name>
<dbReference type="RefSeq" id="WP_086656415.1">
    <property type="nucleotide sequence ID" value="NZ_BLJP01000005.1"/>
</dbReference>
<dbReference type="Proteomes" id="UP000548726">
    <property type="component" value="Unassembled WGS sequence"/>
</dbReference>
<reference evidence="1 2" key="1">
    <citation type="journal article" date="2020" name="Cell Rep.">
        <title>Local necrotic cells trigger systemic immune activation via gut microbiome dysbiosis in Drosophila.</title>
        <authorList>
            <person name="Kosakamoto H."/>
            <person name="Yamauchi T."/>
            <person name="Akuzawa-Tokita Y."/>
            <person name="Nishimura K."/>
            <person name="Soga T."/>
            <person name="Murakami T."/>
            <person name="Mori H."/>
            <person name="Yamamoto K."/>
            <person name="Miyazaki R."/>
            <person name="Koto A."/>
            <person name="Miura M."/>
            <person name="Obata F."/>
        </authorList>
    </citation>
    <scope>NUCLEOTIDE SEQUENCE [LARGE SCALE GENOMIC DNA]</scope>
    <source>
        <strain evidence="1 2">Ai</strain>
    </source>
</reference>
<proteinExistence type="predicted"/>
<evidence type="ECO:0000313" key="1">
    <source>
        <dbReference type="EMBL" id="GFE93526.1"/>
    </source>
</evidence>
<dbReference type="EMBL" id="BLJP01000005">
    <property type="protein sequence ID" value="GFE93526.1"/>
    <property type="molecule type" value="Genomic_DNA"/>
</dbReference>
<accession>A0A6V8IAC7</accession>
<evidence type="ECO:0000313" key="2">
    <source>
        <dbReference type="Proteomes" id="UP000548726"/>
    </source>
</evidence>
<organism evidence="1 2">
    <name type="scientific">Acetobacter persici</name>
    <dbReference type="NCBI Taxonomy" id="1076596"/>
    <lineage>
        <taxon>Bacteria</taxon>
        <taxon>Pseudomonadati</taxon>
        <taxon>Pseudomonadota</taxon>
        <taxon>Alphaproteobacteria</taxon>
        <taxon>Acetobacterales</taxon>
        <taxon>Acetobacteraceae</taxon>
        <taxon>Acetobacter</taxon>
    </lineage>
</organism>
<gene>
    <name evidence="1" type="ORF">DmAi_15850</name>
</gene>
<dbReference type="OrthoDB" id="7226062at2"/>
<protein>
    <submittedName>
        <fullName evidence="1">Uncharacterized protein</fullName>
    </submittedName>
</protein>
<dbReference type="AlphaFoldDB" id="A0A6V8IAC7"/>
<comment type="caution">
    <text evidence="1">The sequence shown here is derived from an EMBL/GenBank/DDBJ whole genome shotgun (WGS) entry which is preliminary data.</text>
</comment>
<keyword evidence="2" id="KW-1185">Reference proteome</keyword>